<dbReference type="SUPFAM" id="SSF48403">
    <property type="entry name" value="Ankyrin repeat"/>
    <property type="match status" value="1"/>
</dbReference>
<gene>
    <name evidence="5" type="ORF">CQ14_20570</name>
</gene>
<dbReference type="RefSeq" id="WP_057856861.1">
    <property type="nucleotide sequence ID" value="NZ_LLYB01000043.1"/>
</dbReference>
<evidence type="ECO:0000313" key="5">
    <source>
        <dbReference type="EMBL" id="KRR26775.1"/>
    </source>
</evidence>
<evidence type="ECO:0000256" key="1">
    <source>
        <dbReference type="ARBA" id="ARBA00022737"/>
    </source>
</evidence>
<protein>
    <submittedName>
        <fullName evidence="5">Uncharacterized protein</fullName>
    </submittedName>
</protein>
<feature type="repeat" description="ANK" evidence="3">
    <location>
        <begin position="62"/>
        <end position="94"/>
    </location>
</feature>
<accession>A0A0R3N336</accession>
<dbReference type="PANTHER" id="PTHR24201:SF15">
    <property type="entry name" value="ANKYRIN REPEAT DOMAIN-CONTAINING PROTEIN 66"/>
    <property type="match status" value="1"/>
</dbReference>
<dbReference type="PROSITE" id="PS50297">
    <property type="entry name" value="ANK_REP_REGION"/>
    <property type="match status" value="2"/>
</dbReference>
<dbReference type="OrthoDB" id="9812708at2"/>
<dbReference type="Gene3D" id="1.25.40.20">
    <property type="entry name" value="Ankyrin repeat-containing domain"/>
    <property type="match status" value="1"/>
</dbReference>
<proteinExistence type="predicted"/>
<feature type="signal peptide" evidence="4">
    <location>
        <begin position="1"/>
        <end position="19"/>
    </location>
</feature>
<evidence type="ECO:0000256" key="2">
    <source>
        <dbReference type="ARBA" id="ARBA00023043"/>
    </source>
</evidence>
<dbReference type="Proteomes" id="UP000051660">
    <property type="component" value="Unassembled WGS sequence"/>
</dbReference>
<organism evidence="5 6">
    <name type="scientific">Bradyrhizobium lablabi</name>
    <dbReference type="NCBI Taxonomy" id="722472"/>
    <lineage>
        <taxon>Bacteria</taxon>
        <taxon>Pseudomonadati</taxon>
        <taxon>Pseudomonadota</taxon>
        <taxon>Alphaproteobacteria</taxon>
        <taxon>Hyphomicrobiales</taxon>
        <taxon>Nitrobacteraceae</taxon>
        <taxon>Bradyrhizobium</taxon>
    </lineage>
</organism>
<dbReference type="InterPro" id="IPR036770">
    <property type="entry name" value="Ankyrin_rpt-contain_sf"/>
</dbReference>
<evidence type="ECO:0000256" key="3">
    <source>
        <dbReference type="PROSITE-ProRule" id="PRU00023"/>
    </source>
</evidence>
<reference evidence="5 6" key="1">
    <citation type="submission" date="2014-03" db="EMBL/GenBank/DDBJ databases">
        <title>Bradyrhizobium valentinum sp. nov., isolated from effective nodules of Lupinus mariae-josephae, a lupine endemic of basic-lime soils in Eastern Spain.</title>
        <authorList>
            <person name="Duran D."/>
            <person name="Rey L."/>
            <person name="Navarro A."/>
            <person name="Busquets A."/>
            <person name="Imperial J."/>
            <person name="Ruiz-Argueso T."/>
        </authorList>
    </citation>
    <scope>NUCLEOTIDE SEQUENCE [LARGE SCALE GENOMIC DNA]</scope>
    <source>
        <strain evidence="5 6">CCBAU 23086</strain>
    </source>
</reference>
<dbReference type="InterPro" id="IPR002110">
    <property type="entry name" value="Ankyrin_rpt"/>
</dbReference>
<dbReference type="Pfam" id="PF00023">
    <property type="entry name" value="Ank"/>
    <property type="match status" value="1"/>
</dbReference>
<dbReference type="SMART" id="SM00248">
    <property type="entry name" value="ANK"/>
    <property type="match status" value="5"/>
</dbReference>
<comment type="caution">
    <text evidence="5">The sequence shown here is derived from an EMBL/GenBank/DDBJ whole genome shotgun (WGS) entry which is preliminary data.</text>
</comment>
<feature type="chain" id="PRO_5006444832" evidence="4">
    <location>
        <begin position="20"/>
        <end position="226"/>
    </location>
</feature>
<keyword evidence="4" id="KW-0732">Signal</keyword>
<dbReference type="AlphaFoldDB" id="A0A0R3N336"/>
<keyword evidence="2 3" id="KW-0040">ANK repeat</keyword>
<dbReference type="InterPro" id="IPR050776">
    <property type="entry name" value="Ank_Repeat/CDKN_Inhibitor"/>
</dbReference>
<name>A0A0R3N336_9BRAD</name>
<evidence type="ECO:0000256" key="4">
    <source>
        <dbReference type="SAM" id="SignalP"/>
    </source>
</evidence>
<dbReference type="PROSITE" id="PS50088">
    <property type="entry name" value="ANK_REPEAT"/>
    <property type="match status" value="2"/>
</dbReference>
<feature type="repeat" description="ANK" evidence="3">
    <location>
        <begin position="200"/>
        <end position="226"/>
    </location>
</feature>
<sequence>MRFLAALVIALLTVPSASAQVAPTEAELRAYAGLHAAAARGDIADIERRITAFENKEALDARHRTPLHVAVYQKQHDAARALIRLGANPNRLEIDRYDIITIAAVANDVPMLRIALEGGGDPKAVTSRYDGTALIAAAHLGHAEIVRTLIAAKAPLDHVNNLQWTALIESIVLGDGGRNHTETLRALVEAGANVNIPDGSGATPLTLARSRGYRDMVAILEQAGAK</sequence>
<keyword evidence="1" id="KW-0677">Repeat</keyword>
<evidence type="ECO:0000313" key="6">
    <source>
        <dbReference type="Proteomes" id="UP000051660"/>
    </source>
</evidence>
<dbReference type="Pfam" id="PF12796">
    <property type="entry name" value="Ank_2"/>
    <property type="match status" value="1"/>
</dbReference>
<dbReference type="PANTHER" id="PTHR24201">
    <property type="entry name" value="ANK_REP_REGION DOMAIN-CONTAINING PROTEIN"/>
    <property type="match status" value="1"/>
</dbReference>
<dbReference type="EMBL" id="LLYB01000043">
    <property type="protein sequence ID" value="KRR26775.1"/>
    <property type="molecule type" value="Genomic_DNA"/>
</dbReference>